<dbReference type="AlphaFoldDB" id="A0AAD1YA09"/>
<name>A0AAD1YA09_EUPCR</name>
<sequence>MGNTSPTSGTPRAEEILKKAEHHNLVRAFKKETIQELLKGDKARELLGSACSRKNDNEGIKNIFPGLLDKESNNDELQKEWESNLEEELNEFYTAGVSTPENFIKSLQDTSKTTENFSYSYPFCFL</sequence>
<protein>
    <submittedName>
        <fullName evidence="1">Uncharacterized protein</fullName>
    </submittedName>
</protein>
<proteinExistence type="predicted"/>
<accession>A0AAD1YA09</accession>
<evidence type="ECO:0000313" key="1">
    <source>
        <dbReference type="EMBL" id="CAI2387913.1"/>
    </source>
</evidence>
<dbReference type="Proteomes" id="UP001295684">
    <property type="component" value="Unassembled WGS sequence"/>
</dbReference>
<reference evidence="1" key="1">
    <citation type="submission" date="2023-07" db="EMBL/GenBank/DDBJ databases">
        <authorList>
            <consortium name="AG Swart"/>
            <person name="Singh M."/>
            <person name="Singh A."/>
            <person name="Seah K."/>
            <person name="Emmerich C."/>
        </authorList>
    </citation>
    <scope>NUCLEOTIDE SEQUENCE</scope>
    <source>
        <strain evidence="1">DP1</strain>
    </source>
</reference>
<evidence type="ECO:0000313" key="2">
    <source>
        <dbReference type="Proteomes" id="UP001295684"/>
    </source>
</evidence>
<comment type="caution">
    <text evidence="1">The sequence shown here is derived from an EMBL/GenBank/DDBJ whole genome shotgun (WGS) entry which is preliminary data.</text>
</comment>
<dbReference type="EMBL" id="CAMPGE010030392">
    <property type="protein sequence ID" value="CAI2387913.1"/>
    <property type="molecule type" value="Genomic_DNA"/>
</dbReference>
<organism evidence="1 2">
    <name type="scientific">Euplotes crassus</name>
    <dbReference type="NCBI Taxonomy" id="5936"/>
    <lineage>
        <taxon>Eukaryota</taxon>
        <taxon>Sar</taxon>
        <taxon>Alveolata</taxon>
        <taxon>Ciliophora</taxon>
        <taxon>Intramacronucleata</taxon>
        <taxon>Spirotrichea</taxon>
        <taxon>Hypotrichia</taxon>
        <taxon>Euplotida</taxon>
        <taxon>Euplotidae</taxon>
        <taxon>Moneuplotes</taxon>
    </lineage>
</organism>
<keyword evidence="2" id="KW-1185">Reference proteome</keyword>
<gene>
    <name evidence="1" type="ORF">ECRASSUSDP1_LOCUS29547</name>
</gene>